<keyword evidence="3" id="KW-0378">Hydrolase</keyword>
<feature type="compositionally biased region" description="Basic and acidic residues" evidence="6">
    <location>
        <begin position="58"/>
        <end position="68"/>
    </location>
</feature>
<dbReference type="GO" id="GO:0008237">
    <property type="term" value="F:metallopeptidase activity"/>
    <property type="evidence" value="ECO:0007669"/>
    <property type="project" value="UniProtKB-KW"/>
</dbReference>
<keyword evidence="1" id="KW-0645">Protease</keyword>
<feature type="non-terminal residue" evidence="8">
    <location>
        <position position="1"/>
    </location>
</feature>
<dbReference type="Pfam" id="PF14464">
    <property type="entry name" value="Prok-JAB"/>
    <property type="match status" value="1"/>
</dbReference>
<reference evidence="8" key="1">
    <citation type="submission" date="2021-10" db="EMBL/GenBank/DDBJ databases">
        <title>Collection of gut derived symbiotic bacterial strains cultured from healthy donors.</title>
        <authorList>
            <person name="Lin H."/>
            <person name="Littmann E."/>
            <person name="Claire K."/>
            <person name="Pamer E."/>
        </authorList>
    </citation>
    <scope>NUCLEOTIDE SEQUENCE</scope>
    <source>
        <strain evidence="8">MSK.22.92</strain>
    </source>
</reference>
<evidence type="ECO:0000313" key="8">
    <source>
        <dbReference type="EMBL" id="MCC2749163.1"/>
    </source>
</evidence>
<keyword evidence="2" id="KW-0479">Metal-binding</keyword>
<evidence type="ECO:0000256" key="1">
    <source>
        <dbReference type="ARBA" id="ARBA00022670"/>
    </source>
</evidence>
<dbReference type="RefSeq" id="WP_306783858.1">
    <property type="nucleotide sequence ID" value="NZ_JAJFBX010000634.1"/>
</dbReference>
<dbReference type="Proteomes" id="UP001197847">
    <property type="component" value="Unassembled WGS sequence"/>
</dbReference>
<keyword evidence="5" id="KW-0482">Metalloprotease</keyword>
<accession>A0AAW4WRE7</accession>
<evidence type="ECO:0000256" key="5">
    <source>
        <dbReference type="ARBA" id="ARBA00023049"/>
    </source>
</evidence>
<feature type="compositionally biased region" description="Polar residues" evidence="6">
    <location>
        <begin position="48"/>
        <end position="57"/>
    </location>
</feature>
<dbReference type="InterPro" id="IPR028090">
    <property type="entry name" value="JAB_dom_prok"/>
</dbReference>
<evidence type="ECO:0000256" key="2">
    <source>
        <dbReference type="ARBA" id="ARBA00022723"/>
    </source>
</evidence>
<dbReference type="SUPFAM" id="SSF102712">
    <property type="entry name" value="JAB1/MPN domain"/>
    <property type="match status" value="1"/>
</dbReference>
<evidence type="ECO:0000313" key="9">
    <source>
        <dbReference type="Proteomes" id="UP001197847"/>
    </source>
</evidence>
<comment type="caution">
    <text evidence="8">The sequence shown here is derived from an EMBL/GenBank/DDBJ whole genome shotgun (WGS) entry which is preliminary data.</text>
</comment>
<dbReference type="GO" id="GO:0006508">
    <property type="term" value="P:proteolysis"/>
    <property type="evidence" value="ECO:0007669"/>
    <property type="project" value="UniProtKB-KW"/>
</dbReference>
<organism evidence="8 9">
    <name type="scientific">Agathobacter rectalis</name>
    <dbReference type="NCBI Taxonomy" id="39491"/>
    <lineage>
        <taxon>Bacteria</taxon>
        <taxon>Bacillati</taxon>
        <taxon>Bacillota</taxon>
        <taxon>Clostridia</taxon>
        <taxon>Lachnospirales</taxon>
        <taxon>Lachnospiraceae</taxon>
        <taxon>Agathobacter</taxon>
    </lineage>
</organism>
<dbReference type="Gene3D" id="3.40.140.10">
    <property type="entry name" value="Cytidine Deaminase, domain 2"/>
    <property type="match status" value="1"/>
</dbReference>
<dbReference type="GO" id="GO:0046872">
    <property type="term" value="F:metal ion binding"/>
    <property type="evidence" value="ECO:0007669"/>
    <property type="project" value="UniProtKB-KW"/>
</dbReference>
<evidence type="ECO:0000256" key="4">
    <source>
        <dbReference type="ARBA" id="ARBA00022833"/>
    </source>
</evidence>
<sequence>DENGRLITKVYYLTNTDEAEDHFTMDPKEQLAARKDMRANGLKPLGNWHSQPSSPSRPSDEDIKLAYD</sequence>
<feature type="domain" description="JAB" evidence="7">
    <location>
        <begin position="13"/>
        <end position="67"/>
    </location>
</feature>
<keyword evidence="4" id="KW-0862">Zinc</keyword>
<dbReference type="AlphaFoldDB" id="A0AAW4WRE7"/>
<feature type="non-terminal residue" evidence="8">
    <location>
        <position position="68"/>
    </location>
</feature>
<evidence type="ECO:0000256" key="3">
    <source>
        <dbReference type="ARBA" id="ARBA00022801"/>
    </source>
</evidence>
<name>A0AAW4WRE7_9FIRM</name>
<evidence type="ECO:0000256" key="6">
    <source>
        <dbReference type="SAM" id="MobiDB-lite"/>
    </source>
</evidence>
<gene>
    <name evidence="8" type="ORF">LK487_19520</name>
</gene>
<protein>
    <submittedName>
        <fullName evidence="8">Mov34/MPN/PAD-1 family protein</fullName>
    </submittedName>
</protein>
<proteinExistence type="predicted"/>
<dbReference type="EMBL" id="JAJFBX010000634">
    <property type="protein sequence ID" value="MCC2749163.1"/>
    <property type="molecule type" value="Genomic_DNA"/>
</dbReference>
<feature type="region of interest" description="Disordered" evidence="6">
    <location>
        <begin position="36"/>
        <end position="68"/>
    </location>
</feature>
<evidence type="ECO:0000259" key="7">
    <source>
        <dbReference type="Pfam" id="PF14464"/>
    </source>
</evidence>